<feature type="compositionally biased region" description="Basic and acidic residues" evidence="6">
    <location>
        <begin position="39"/>
        <end position="49"/>
    </location>
</feature>
<evidence type="ECO:0000256" key="1">
    <source>
        <dbReference type="ARBA" id="ARBA00004123"/>
    </source>
</evidence>
<dbReference type="InterPro" id="IPR044810">
    <property type="entry name" value="WRKY_plant"/>
</dbReference>
<protein>
    <recommendedName>
        <fullName evidence="7">WRKY domain-containing protein</fullName>
    </recommendedName>
</protein>
<evidence type="ECO:0000256" key="2">
    <source>
        <dbReference type="ARBA" id="ARBA00023015"/>
    </source>
</evidence>
<comment type="subcellular location">
    <subcellularLocation>
        <location evidence="1">Nucleus</location>
    </subcellularLocation>
</comment>
<dbReference type="InterPro" id="IPR003657">
    <property type="entry name" value="WRKY_dom"/>
</dbReference>
<dbReference type="AlphaFoldDB" id="A0A835RL09"/>
<evidence type="ECO:0000313" key="8">
    <source>
        <dbReference type="EMBL" id="KAG0494255.1"/>
    </source>
</evidence>
<dbReference type="PANTHER" id="PTHR31429">
    <property type="entry name" value="WRKY TRANSCRIPTION FACTOR 36-RELATED"/>
    <property type="match status" value="1"/>
</dbReference>
<feature type="domain" description="WRKY" evidence="7">
    <location>
        <begin position="219"/>
        <end position="285"/>
    </location>
</feature>
<accession>A0A835RL09</accession>
<reference evidence="8 9" key="1">
    <citation type="journal article" date="2020" name="Nat. Food">
        <title>A phased Vanilla planifolia genome enables genetic improvement of flavour and production.</title>
        <authorList>
            <person name="Hasing T."/>
            <person name="Tang H."/>
            <person name="Brym M."/>
            <person name="Khazi F."/>
            <person name="Huang T."/>
            <person name="Chambers A.H."/>
        </authorList>
    </citation>
    <scope>NUCLEOTIDE SEQUENCE [LARGE SCALE GENOMIC DNA]</scope>
    <source>
        <tissue evidence="8">Leaf</tissue>
    </source>
</reference>
<feature type="compositionally biased region" description="Polar residues" evidence="6">
    <location>
        <begin position="169"/>
        <end position="178"/>
    </location>
</feature>
<comment type="caution">
    <text evidence="8">The sequence shown here is derived from an EMBL/GenBank/DDBJ whole genome shotgun (WGS) entry which is preliminary data.</text>
</comment>
<dbReference type="OrthoDB" id="1686353at2759"/>
<feature type="compositionally biased region" description="Basic and acidic residues" evidence="6">
    <location>
        <begin position="105"/>
        <end position="120"/>
    </location>
</feature>
<dbReference type="GO" id="GO:0005634">
    <property type="term" value="C:nucleus"/>
    <property type="evidence" value="ECO:0007669"/>
    <property type="project" value="UniProtKB-SubCell"/>
</dbReference>
<keyword evidence="2" id="KW-0805">Transcription regulation</keyword>
<feature type="compositionally biased region" description="Basic and acidic residues" evidence="6">
    <location>
        <begin position="15"/>
        <end position="31"/>
    </location>
</feature>
<evidence type="ECO:0000256" key="5">
    <source>
        <dbReference type="ARBA" id="ARBA00023242"/>
    </source>
</evidence>
<organism evidence="8 9">
    <name type="scientific">Vanilla planifolia</name>
    <name type="common">Vanilla</name>
    <dbReference type="NCBI Taxonomy" id="51239"/>
    <lineage>
        <taxon>Eukaryota</taxon>
        <taxon>Viridiplantae</taxon>
        <taxon>Streptophyta</taxon>
        <taxon>Embryophyta</taxon>
        <taxon>Tracheophyta</taxon>
        <taxon>Spermatophyta</taxon>
        <taxon>Magnoliopsida</taxon>
        <taxon>Liliopsida</taxon>
        <taxon>Asparagales</taxon>
        <taxon>Orchidaceae</taxon>
        <taxon>Vanilloideae</taxon>
        <taxon>Vanilleae</taxon>
        <taxon>Vanilla</taxon>
    </lineage>
</organism>
<dbReference type="Gene3D" id="2.20.25.80">
    <property type="entry name" value="WRKY domain"/>
    <property type="match status" value="1"/>
</dbReference>
<dbReference type="InterPro" id="IPR036576">
    <property type="entry name" value="WRKY_dom_sf"/>
</dbReference>
<keyword evidence="3" id="KW-0238">DNA-binding</keyword>
<evidence type="ECO:0000313" key="9">
    <source>
        <dbReference type="Proteomes" id="UP000639772"/>
    </source>
</evidence>
<evidence type="ECO:0000256" key="6">
    <source>
        <dbReference type="SAM" id="MobiDB-lite"/>
    </source>
</evidence>
<feature type="compositionally biased region" description="Gly residues" evidence="6">
    <location>
        <begin position="476"/>
        <end position="494"/>
    </location>
</feature>
<dbReference type="GO" id="GO:0003700">
    <property type="term" value="F:DNA-binding transcription factor activity"/>
    <property type="evidence" value="ECO:0007669"/>
    <property type="project" value="InterPro"/>
</dbReference>
<dbReference type="FunFam" id="2.20.25.80:FF:000002">
    <property type="entry name" value="probable WRKY transcription factor 31"/>
    <property type="match status" value="1"/>
</dbReference>
<keyword evidence="4" id="KW-0804">Transcription</keyword>
<dbReference type="EMBL" id="JADCNM010000002">
    <property type="protein sequence ID" value="KAG0494255.1"/>
    <property type="molecule type" value="Genomic_DNA"/>
</dbReference>
<dbReference type="PANTHER" id="PTHR31429:SF24">
    <property type="entry name" value="WRKY TRANSCRIPTION FACTOR 72-RELATED"/>
    <property type="match status" value="1"/>
</dbReference>
<evidence type="ECO:0000256" key="3">
    <source>
        <dbReference type="ARBA" id="ARBA00023125"/>
    </source>
</evidence>
<feature type="region of interest" description="Disordered" evidence="6">
    <location>
        <begin position="476"/>
        <end position="501"/>
    </location>
</feature>
<feature type="region of interest" description="Disordered" evidence="6">
    <location>
        <begin position="169"/>
        <end position="189"/>
    </location>
</feature>
<dbReference type="SUPFAM" id="SSF118290">
    <property type="entry name" value="WRKY DNA-binding domain"/>
    <property type="match status" value="1"/>
</dbReference>
<name>A0A835RL09_VANPL</name>
<gene>
    <name evidence="8" type="ORF">HPP92_005249</name>
</gene>
<sequence>MEVLLLTQESEPVIDQERKSDSHGETTDKIGEASSKASAEPEIKNKPEEQLEVETTRAAMWEVREENERLKSFLAQIVKDYQSLQMHFFDIMKSDQTKKNPNQDQHPDHDPDPSPARDEPELVSLSLGSGSNGHKNQEQKINPPSDLALGLDRKEADLADVKSDVQFSLMSSENSSEETPAKEDTWPPSKALKNIGRGEEEVAPQAQVKRARVSVRARCDAPTMNDGCQWRKYGQKIAKGNPCPRAYYRCTVSPGCPVRKQVQRCAEDMSILITTYEGNHNHPLPISATAMASTTAAAASMLTSGSSSSSTNPMTAATNSPAAAAAGLQFTLPDGLRQSRQFYFTNPSISPSPSHPTITLDLTTHSSAAAVSQGNRRSFYSPPTSFSFSPAESSIWNSSGNYLSYGSQQPPWYKNYGVVGNARQSAETLFHNTSKAAAALSQNPITHTIAKAITSDPTFQSALAAAITSYVGGNAGGSGGGGEQGSSAGGGGVLKWGEQLK</sequence>
<keyword evidence="5" id="KW-0539">Nucleus</keyword>
<dbReference type="SMART" id="SM00774">
    <property type="entry name" value="WRKY"/>
    <property type="match status" value="1"/>
</dbReference>
<dbReference type="GO" id="GO:0043565">
    <property type="term" value="F:sequence-specific DNA binding"/>
    <property type="evidence" value="ECO:0007669"/>
    <property type="project" value="InterPro"/>
</dbReference>
<dbReference type="Proteomes" id="UP000639772">
    <property type="component" value="Unassembled WGS sequence"/>
</dbReference>
<evidence type="ECO:0000259" key="7">
    <source>
        <dbReference type="PROSITE" id="PS50811"/>
    </source>
</evidence>
<dbReference type="Pfam" id="PF03106">
    <property type="entry name" value="WRKY"/>
    <property type="match status" value="1"/>
</dbReference>
<dbReference type="PROSITE" id="PS50811">
    <property type="entry name" value="WRKY"/>
    <property type="match status" value="1"/>
</dbReference>
<feature type="region of interest" description="Disordered" evidence="6">
    <location>
        <begin position="92"/>
        <end position="147"/>
    </location>
</feature>
<evidence type="ECO:0000256" key="4">
    <source>
        <dbReference type="ARBA" id="ARBA00023163"/>
    </source>
</evidence>
<feature type="region of interest" description="Disordered" evidence="6">
    <location>
        <begin position="1"/>
        <end position="51"/>
    </location>
</feature>
<proteinExistence type="predicted"/>